<dbReference type="AlphaFoldDB" id="A0A1H3RMA3"/>
<dbReference type="GO" id="GO:0022857">
    <property type="term" value="F:transmembrane transporter activity"/>
    <property type="evidence" value="ECO:0007669"/>
    <property type="project" value="InterPro"/>
</dbReference>
<evidence type="ECO:0000313" key="7">
    <source>
        <dbReference type="EMBL" id="SDZ26743.1"/>
    </source>
</evidence>
<feature type="transmembrane region" description="Helical" evidence="6">
    <location>
        <begin position="112"/>
        <end position="133"/>
    </location>
</feature>
<accession>A0A1H3RMA3</accession>
<dbReference type="PANTHER" id="PTHR47089:SF1">
    <property type="entry name" value="GUANOSINE ABC TRANSPORTER PERMEASE PROTEIN NUPP"/>
    <property type="match status" value="1"/>
</dbReference>
<keyword evidence="7" id="KW-0813">Transport</keyword>
<comment type="subcellular location">
    <subcellularLocation>
        <location evidence="1">Cell membrane</location>
        <topology evidence="1">Multi-pass membrane protein</topology>
    </subcellularLocation>
</comment>
<feature type="transmembrane region" description="Helical" evidence="6">
    <location>
        <begin position="65"/>
        <end position="83"/>
    </location>
</feature>
<gene>
    <name evidence="7" type="ORF">SAMN05660462_02447</name>
</gene>
<dbReference type="InterPro" id="IPR001851">
    <property type="entry name" value="ABC_transp_permease"/>
</dbReference>
<keyword evidence="2" id="KW-1003">Cell membrane</keyword>
<dbReference type="CDD" id="cd06580">
    <property type="entry name" value="TM_PBP1_transp_TpRbsC_like"/>
    <property type="match status" value="1"/>
</dbReference>
<sequence>MNSKDSKLKIFFDNVKFPAFAVLISFVIGAIFIVISGNSPLVAYGALFSGSFGSIPVFGETLLKTTPLIFTGLAIAFAFRCGLFNIGAEGQYIAGAISTVAVAFVFQNLPHFLLVPLIFLAGALGGALWASIVGFLKSKLGIHEVITSIMLNYTAMFVGNYFIRTILNPSTLEGSAQKAHTVLLPQAARLTKFKDLFPSIFGHSSVNTSLIVAILCAFVAYFILFKTTLGYEIRSVGQSPFAAEYGGISITKNLIISMLISGAFAGLAGTAQVAGLTYKVDMAPALPGYGFTGIAVALVGKNHPIGVLVSALLFGILSNGERRMQIAGIPKEIVGIIQGVIIIFIAGEQIVKIISKHREKKNKTEEVA</sequence>
<dbReference type="STRING" id="415015.SAMN05660462_02447"/>
<evidence type="ECO:0000256" key="3">
    <source>
        <dbReference type="ARBA" id="ARBA00022692"/>
    </source>
</evidence>
<reference evidence="7 8" key="1">
    <citation type="submission" date="2016-10" db="EMBL/GenBank/DDBJ databases">
        <authorList>
            <person name="de Groot N.N."/>
        </authorList>
    </citation>
    <scope>NUCLEOTIDE SEQUENCE [LARGE SCALE GENOMIC DNA]</scope>
    <source>
        <strain evidence="7 8">DSM 21650</strain>
    </source>
</reference>
<keyword evidence="8" id="KW-1185">Reference proteome</keyword>
<protein>
    <submittedName>
        <fullName evidence="7">Simple sugar transport system permease protein</fullName>
    </submittedName>
</protein>
<dbReference type="GO" id="GO:0005886">
    <property type="term" value="C:plasma membrane"/>
    <property type="evidence" value="ECO:0007669"/>
    <property type="project" value="UniProtKB-SubCell"/>
</dbReference>
<feature type="transmembrane region" description="Helical" evidence="6">
    <location>
        <begin position="15"/>
        <end position="34"/>
    </location>
</feature>
<feature type="transmembrane region" description="Helical" evidence="6">
    <location>
        <begin position="329"/>
        <end position="347"/>
    </location>
</feature>
<dbReference type="PANTHER" id="PTHR47089">
    <property type="entry name" value="ABC TRANSPORTER, PERMEASE PROTEIN"/>
    <property type="match status" value="1"/>
</dbReference>
<feature type="transmembrane region" description="Helical" evidence="6">
    <location>
        <begin position="145"/>
        <end position="163"/>
    </location>
</feature>
<dbReference type="RefSeq" id="WP_091731723.1">
    <property type="nucleotide sequence ID" value="NZ_FNQE01000029.1"/>
</dbReference>
<keyword evidence="7" id="KW-0762">Sugar transport</keyword>
<evidence type="ECO:0000256" key="5">
    <source>
        <dbReference type="ARBA" id="ARBA00023136"/>
    </source>
</evidence>
<evidence type="ECO:0000256" key="1">
    <source>
        <dbReference type="ARBA" id="ARBA00004651"/>
    </source>
</evidence>
<keyword evidence="4 6" id="KW-1133">Transmembrane helix</keyword>
<feature type="transmembrane region" description="Helical" evidence="6">
    <location>
        <begin position="90"/>
        <end position="106"/>
    </location>
</feature>
<evidence type="ECO:0000256" key="2">
    <source>
        <dbReference type="ARBA" id="ARBA00022475"/>
    </source>
</evidence>
<feature type="transmembrane region" description="Helical" evidence="6">
    <location>
        <begin position="254"/>
        <end position="274"/>
    </location>
</feature>
<dbReference type="Pfam" id="PF02653">
    <property type="entry name" value="BPD_transp_2"/>
    <property type="match status" value="1"/>
</dbReference>
<feature type="transmembrane region" description="Helical" evidence="6">
    <location>
        <begin position="200"/>
        <end position="224"/>
    </location>
</feature>
<dbReference type="OrthoDB" id="45037at2"/>
<keyword evidence="3 6" id="KW-0812">Transmembrane</keyword>
<evidence type="ECO:0000313" key="8">
    <source>
        <dbReference type="Proteomes" id="UP000198625"/>
    </source>
</evidence>
<evidence type="ECO:0000256" key="6">
    <source>
        <dbReference type="SAM" id="Phobius"/>
    </source>
</evidence>
<feature type="transmembrane region" description="Helical" evidence="6">
    <location>
        <begin position="294"/>
        <end position="317"/>
    </location>
</feature>
<proteinExistence type="predicted"/>
<dbReference type="Proteomes" id="UP000198625">
    <property type="component" value="Unassembled WGS sequence"/>
</dbReference>
<keyword evidence="5 6" id="KW-0472">Membrane</keyword>
<name>A0A1H3RMA3_9FIRM</name>
<evidence type="ECO:0000256" key="4">
    <source>
        <dbReference type="ARBA" id="ARBA00022989"/>
    </source>
</evidence>
<organism evidence="7 8">
    <name type="scientific">Proteiniborus ethanoligenes</name>
    <dbReference type="NCBI Taxonomy" id="415015"/>
    <lineage>
        <taxon>Bacteria</taxon>
        <taxon>Bacillati</taxon>
        <taxon>Bacillota</taxon>
        <taxon>Clostridia</taxon>
        <taxon>Eubacteriales</taxon>
        <taxon>Proteiniborus</taxon>
    </lineage>
</organism>
<dbReference type="EMBL" id="FNQE01000029">
    <property type="protein sequence ID" value="SDZ26743.1"/>
    <property type="molecule type" value="Genomic_DNA"/>
</dbReference>